<evidence type="ECO:0000256" key="2">
    <source>
        <dbReference type="PROSITE-ProRule" id="PRU00023"/>
    </source>
</evidence>
<dbReference type="Pfam" id="PF12796">
    <property type="entry name" value="Ank_2"/>
    <property type="match status" value="1"/>
</dbReference>
<dbReference type="InterPro" id="IPR036770">
    <property type="entry name" value="Ankyrin_rpt-contain_sf"/>
</dbReference>
<feature type="compositionally biased region" description="Polar residues" evidence="4">
    <location>
        <begin position="1117"/>
        <end position="1132"/>
    </location>
</feature>
<feature type="repeat" description="ANK" evidence="2">
    <location>
        <begin position="1231"/>
        <end position="1264"/>
    </location>
</feature>
<feature type="region of interest" description="Disordered" evidence="4">
    <location>
        <begin position="1109"/>
        <end position="1166"/>
    </location>
</feature>
<feature type="region of interest" description="Disordered" evidence="4">
    <location>
        <begin position="1"/>
        <end position="55"/>
    </location>
</feature>
<sequence length="1659" mass="189109">MYWPVQDDSIIDASGNKIEQTASSVSRERTKERNPPSTPLDLSGPVSDSLKPREGEIPLDLSVKSNKRPIELTESSREMYLHQMFSLGKMPTTNTTQNQMQLKFQQTPPVIPTPNGYVEQRQMERHVPYHRQYMEQKKLLECNQQMLEQRHAMEQRQALEQRQILEHRQVLGHRQILEQRQAMEERQRQVMEERQRRILEERKRQAMEERHHPQGYSDIPYKNKQLPTGYQEIQDMLHGNSGQPDSSMMKHSLGSPWQNQQVLQSKSLPHDHYRRTSHIRYSNRIKTNPSSDEQYYAMLQTIQKQNAAKKHQMEQERLLTERAVRMQETMPPTQPKIISKTSTMSNPSAYLEKPAQAYSQKLSTSNDVNYTQHMWKGGYSDTAQQHLIAESAQPHLSVENPKASIVKQRGMMPAYNMKQEHMSPVSASGVYKHPFGSDVPAHLEQRPQYHSPSPHIVHSSTPHKGELMASSRPRPVKHTRVSGTPLPKETHSTTMSQQSERSIMKGTSGAYCINGVQDPSTLRDTKKQFSSPENINKHSSECYKSCDGHDVLISSQKTSVLDVYSKQLQIQKQTLAEQEKRKKKEQDDSLNDNRLVTQLFRGLIKQGESPLPSARKFDDGVKVPREVTKTSSPVSQPEAVVERLSSPLSISIPNASTRCKPEEKPESKPRPFSKKQLIMNAVNRDEDLRKIVSNMEKPKTVIFSNPDLKRSQTTSPVGPESPKMPTLSPQQKLQPSLSHQGTEPPTLHIDGSDKQDAILRTGPSISYYQDKRPRLLSSLPRKPQPVVEDEEEDEIQNEVSIQDNSVFAKRPFLHYKKIPIANVAPMIHENSLEGQKESAPCSSDQSIGQKRKLDETFDKHITSSIKTYLNESNDTPLILSAENKSLLDKIKYEDGEPLVKSRRLSDSDCLIKSTASCDRNYKPLKVERRHKSLIQESSSSRRIKHDVVTAADRIPILNRIGPPSKTQKKADDIRRRARERHQHRHRHKRIQENQSLYIKSRRHSRDKARGFIDFKPEVLVNRTRTRTYKNEILSDSDDKTEEEEDIKVVKRRVYKKSRQRKNAKDALQKATERSKETKGSSDGSISLKIASVPLTDCISKNVLETKSENTNIKDETSQTVEVNEKNGTSAQPEENVDVTLPNRPRQKRRFRRRSSTKRIGKCRRRRTKFRKKQIIAKKNFIPLTFHGDVEDDVFANNDDFVPFDSCDLPQSSGTSSQTAQEIKKLVVCKDTGETMLHRAARLGHLDVVVYCLQSGDVDVNTKDNAGYTPLHECCVSGNREIARLLLSRGANVNCASQDGIRPIHDAVENDNVEMVRLLIVYGADPTLATYGGLSPEKIAHSDKMRSLITGYLGDLNGFPEGVVSTRWEFGLYRSGCLPETEVFADIPDDPPIESKEQYIAESGNPLFPVFKIQNGDSDRVESLVLVRDVCEFYRLKPSEVLKNHENLRIREIMKSDIMQNTENSLLFQKLSMLTVTELPAIREESVKDLMQICLKLSNAIESDGKEMSLKNTQKESQGPTLDNKSNYRQSPSKQKHSPTKSYKHSMKDNFKDKLSEQKYSLKNCEQKVASKNLVWKKSLSEESTSNKPSTSGLSRDKVRPADGGGKPPRGVFDLTSDDDSTDIEFPAWEPSSDLNVVKYRHDNIELVSKSSASKMKRKM</sequence>
<evidence type="ECO:0000313" key="5">
    <source>
        <dbReference type="EnsemblMetazoa" id="G15594.5:cds"/>
    </source>
</evidence>
<feature type="repeat" description="ANK" evidence="2">
    <location>
        <begin position="1298"/>
        <end position="1330"/>
    </location>
</feature>
<dbReference type="PROSITE" id="PS50297">
    <property type="entry name" value="ANK_REP_REGION"/>
    <property type="match status" value="3"/>
</dbReference>
<dbReference type="PROSITE" id="PS50088">
    <property type="entry name" value="ANK_REPEAT"/>
    <property type="match status" value="3"/>
</dbReference>
<reference evidence="5" key="1">
    <citation type="submission" date="2022-08" db="UniProtKB">
        <authorList>
            <consortium name="EnsemblMetazoa"/>
        </authorList>
    </citation>
    <scope>IDENTIFICATION</scope>
    <source>
        <strain evidence="5">05x7-T-G4-1.051#20</strain>
    </source>
</reference>
<feature type="region of interest" description="Disordered" evidence="4">
    <location>
        <begin position="1053"/>
        <end position="1083"/>
    </location>
</feature>
<feature type="compositionally biased region" description="Basic residues" evidence="4">
    <location>
        <begin position="975"/>
        <end position="989"/>
    </location>
</feature>
<organism evidence="5 6">
    <name type="scientific">Magallana gigas</name>
    <name type="common">Pacific oyster</name>
    <name type="synonym">Crassostrea gigas</name>
    <dbReference type="NCBI Taxonomy" id="29159"/>
    <lineage>
        <taxon>Eukaryota</taxon>
        <taxon>Metazoa</taxon>
        <taxon>Spiralia</taxon>
        <taxon>Lophotrochozoa</taxon>
        <taxon>Mollusca</taxon>
        <taxon>Bivalvia</taxon>
        <taxon>Autobranchia</taxon>
        <taxon>Pteriomorphia</taxon>
        <taxon>Ostreida</taxon>
        <taxon>Ostreoidea</taxon>
        <taxon>Ostreidae</taxon>
        <taxon>Magallana</taxon>
    </lineage>
</organism>
<dbReference type="OrthoDB" id="3666223at2759"/>
<dbReference type="PANTHER" id="PTHR24117">
    <property type="entry name" value="AGAP007537-PB"/>
    <property type="match status" value="1"/>
</dbReference>
<evidence type="ECO:0000256" key="4">
    <source>
        <dbReference type="SAM" id="MobiDB-lite"/>
    </source>
</evidence>
<feature type="compositionally biased region" description="Polar residues" evidence="4">
    <location>
        <begin position="492"/>
        <end position="501"/>
    </location>
</feature>
<dbReference type="EnsemblMetazoa" id="G15594.5">
    <property type="protein sequence ID" value="G15594.5:cds"/>
    <property type="gene ID" value="G15594"/>
</dbReference>
<keyword evidence="3" id="KW-0175">Coiled coil</keyword>
<feature type="region of interest" description="Disordered" evidence="4">
    <location>
        <begin position="447"/>
        <end position="503"/>
    </location>
</feature>
<feature type="compositionally biased region" description="Polar residues" evidence="4">
    <location>
        <begin position="1581"/>
        <end position="1593"/>
    </location>
</feature>
<dbReference type="InterPro" id="IPR047144">
    <property type="entry name" value="BCOR-like"/>
</dbReference>
<dbReference type="GO" id="GO:0005634">
    <property type="term" value="C:nucleus"/>
    <property type="evidence" value="ECO:0007669"/>
    <property type="project" value="TreeGrafter"/>
</dbReference>
<evidence type="ECO:0008006" key="7">
    <source>
        <dbReference type="Google" id="ProtNLM"/>
    </source>
</evidence>
<dbReference type="Proteomes" id="UP000005408">
    <property type="component" value="Unassembled WGS sequence"/>
</dbReference>
<feature type="compositionally biased region" description="Basic and acidic residues" evidence="4">
    <location>
        <begin position="1062"/>
        <end position="1079"/>
    </location>
</feature>
<dbReference type="PANTHER" id="PTHR24117:SF9">
    <property type="entry name" value="BCL-6 COREPRESSOR PCGF1 BINDING DOMAIN-CONTAINING PROTEIN"/>
    <property type="match status" value="1"/>
</dbReference>
<feature type="region of interest" description="Disordered" evidence="4">
    <location>
        <begin position="651"/>
        <end position="675"/>
    </location>
</feature>
<keyword evidence="2" id="KW-0040">ANK repeat</keyword>
<dbReference type="PRINTS" id="PR01415">
    <property type="entry name" value="ANKYRIN"/>
</dbReference>
<feature type="region of interest" description="Disordered" evidence="4">
    <location>
        <begin position="1505"/>
        <end position="1546"/>
    </location>
</feature>
<proteinExistence type="inferred from homology"/>
<dbReference type="SMART" id="SM00248">
    <property type="entry name" value="ANK"/>
    <property type="match status" value="3"/>
</dbReference>
<feature type="compositionally biased region" description="Polar residues" evidence="4">
    <location>
        <begin position="1509"/>
        <end position="1532"/>
    </location>
</feature>
<feature type="region of interest" description="Disordered" evidence="4">
    <location>
        <begin position="1578"/>
        <end position="1626"/>
    </location>
</feature>
<feature type="coiled-coil region" evidence="3">
    <location>
        <begin position="561"/>
        <end position="588"/>
    </location>
</feature>
<dbReference type="InterPro" id="IPR002110">
    <property type="entry name" value="Ankyrin_rpt"/>
</dbReference>
<feature type="coiled-coil region" evidence="3">
    <location>
        <begin position="130"/>
        <end position="209"/>
    </location>
</feature>
<evidence type="ECO:0000313" key="6">
    <source>
        <dbReference type="Proteomes" id="UP000005408"/>
    </source>
</evidence>
<feature type="compositionally biased region" description="Basic and acidic residues" evidence="4">
    <location>
        <begin position="659"/>
        <end position="669"/>
    </location>
</feature>
<dbReference type="GO" id="GO:0003714">
    <property type="term" value="F:transcription corepressor activity"/>
    <property type="evidence" value="ECO:0007669"/>
    <property type="project" value="TreeGrafter"/>
</dbReference>
<feature type="compositionally biased region" description="Polar residues" evidence="4">
    <location>
        <begin position="727"/>
        <end position="743"/>
    </location>
</feature>
<keyword evidence="6" id="KW-1185">Reference proteome</keyword>
<accession>A0A8W8IVJ9</accession>
<dbReference type="SUPFAM" id="SSF48403">
    <property type="entry name" value="Ankyrin repeat"/>
    <property type="match status" value="1"/>
</dbReference>
<feature type="region of interest" description="Disordered" evidence="4">
    <location>
        <begin position="702"/>
        <end position="795"/>
    </location>
</feature>
<feature type="compositionally biased region" description="Basic residues" evidence="4">
    <location>
        <begin position="1144"/>
        <end position="1166"/>
    </location>
</feature>
<protein>
    <recommendedName>
        <fullName evidence="7">BCL-6 corepressor</fullName>
    </recommendedName>
</protein>
<name>A0A8W8IVJ9_MAGGI</name>
<feature type="region of interest" description="Disordered" evidence="4">
    <location>
        <begin position="958"/>
        <end position="1003"/>
    </location>
</feature>
<feature type="repeat" description="ANK" evidence="2">
    <location>
        <begin position="1265"/>
        <end position="1297"/>
    </location>
</feature>
<dbReference type="Gene3D" id="1.25.40.20">
    <property type="entry name" value="Ankyrin repeat-containing domain"/>
    <property type="match status" value="1"/>
</dbReference>
<dbReference type="GO" id="GO:0000122">
    <property type="term" value="P:negative regulation of transcription by RNA polymerase II"/>
    <property type="evidence" value="ECO:0007669"/>
    <property type="project" value="TreeGrafter"/>
</dbReference>
<comment type="similarity">
    <text evidence="1">Belongs to the BCOR family.</text>
</comment>
<feature type="compositionally biased region" description="Basic residues" evidence="4">
    <location>
        <begin position="1533"/>
        <end position="1544"/>
    </location>
</feature>
<evidence type="ECO:0000256" key="1">
    <source>
        <dbReference type="ARBA" id="ARBA00034703"/>
    </source>
</evidence>
<evidence type="ECO:0000256" key="3">
    <source>
        <dbReference type="SAM" id="Coils"/>
    </source>
</evidence>